<evidence type="ECO:0000313" key="2">
    <source>
        <dbReference type="EMBL" id="QNN54644.1"/>
    </source>
</evidence>
<dbReference type="RefSeq" id="WP_187580484.1">
    <property type="nucleotide sequence ID" value="NZ_CP060713.1"/>
</dbReference>
<accession>A0A7G9RGB9</accession>
<reference evidence="2 3" key="1">
    <citation type="submission" date="2020-08" db="EMBL/GenBank/DDBJ databases">
        <title>Genome sequence of Nocardioides mesophilus KACC 16243T.</title>
        <authorList>
            <person name="Hyun D.-W."/>
            <person name="Bae J.-W."/>
        </authorList>
    </citation>
    <scope>NUCLEOTIDE SEQUENCE [LARGE SCALE GENOMIC DNA]</scope>
    <source>
        <strain evidence="2 3">KACC 16243</strain>
    </source>
</reference>
<name>A0A7G9RGB9_9ACTN</name>
<dbReference type="Proteomes" id="UP000515947">
    <property type="component" value="Chromosome"/>
</dbReference>
<organism evidence="2 3">
    <name type="scientific">Nocardioides mesophilus</name>
    <dbReference type="NCBI Taxonomy" id="433659"/>
    <lineage>
        <taxon>Bacteria</taxon>
        <taxon>Bacillati</taxon>
        <taxon>Actinomycetota</taxon>
        <taxon>Actinomycetes</taxon>
        <taxon>Propionibacteriales</taxon>
        <taxon>Nocardioidaceae</taxon>
        <taxon>Nocardioides</taxon>
    </lineage>
</organism>
<evidence type="ECO:0000259" key="1">
    <source>
        <dbReference type="Pfam" id="PF13338"/>
    </source>
</evidence>
<protein>
    <submittedName>
        <fullName evidence="2">Type IV toxin-antitoxin system AbiEi family antitoxin domain-containing protein</fullName>
    </submittedName>
</protein>
<proteinExistence type="predicted"/>
<dbReference type="KEGG" id="nmes:H9L09_10270"/>
<sequence length="312" mass="35180">MDQLRALAEARGFFTRAEALRAGHDDQSIRRAVRAKLWHRIRPGAYTFSDLWARADTSERHRTTSRSVVSRLAGRVVASHVSAALHHGLEVHDVDLSLVHVTRTDGGAGRTEAGVQHHEGLCLDDDTVAVDGVTAVRPARAALETASMGSTESGVVVLDAVRRRGCSWEQLEQTHEAMRWWPRHRRLDIALRLSDPRSESVGESRSKFLFWAQRLPAPDLQFEVHDGRGQLVGVTDFAWPELGLLGEFDGKMKYGRLLRPGEKPGDAVFREKIREDRLREITNWGMVRLVWDDLSQPVETAERIRHLFRVAA</sequence>
<keyword evidence="3" id="KW-1185">Reference proteome</keyword>
<dbReference type="EMBL" id="CP060713">
    <property type="protein sequence ID" value="QNN54644.1"/>
    <property type="molecule type" value="Genomic_DNA"/>
</dbReference>
<dbReference type="AlphaFoldDB" id="A0A7G9RGB9"/>
<evidence type="ECO:0000313" key="3">
    <source>
        <dbReference type="Proteomes" id="UP000515947"/>
    </source>
</evidence>
<feature type="domain" description="AbiEi antitoxin N-terminal" evidence="1">
    <location>
        <begin position="2"/>
        <end position="48"/>
    </location>
</feature>
<dbReference type="Pfam" id="PF13338">
    <property type="entry name" value="AbiEi_4"/>
    <property type="match status" value="1"/>
</dbReference>
<dbReference type="InterPro" id="IPR025159">
    <property type="entry name" value="AbiEi_N"/>
</dbReference>
<gene>
    <name evidence="2" type="ORF">H9L09_10270</name>
</gene>